<keyword evidence="3" id="KW-1185">Reference proteome</keyword>
<protein>
    <submittedName>
        <fullName evidence="2">MOSC domain-containing protein</fullName>
    </submittedName>
</protein>
<dbReference type="PROSITE" id="PS51340">
    <property type="entry name" value="MOSC"/>
    <property type="match status" value="1"/>
</dbReference>
<dbReference type="InterPro" id="IPR052353">
    <property type="entry name" value="Benzoxazolinone_Detox_Enz"/>
</dbReference>
<evidence type="ECO:0000313" key="3">
    <source>
        <dbReference type="Proteomes" id="UP001222118"/>
    </source>
</evidence>
<dbReference type="PANTHER" id="PTHR30212">
    <property type="entry name" value="PROTEIN YIIM"/>
    <property type="match status" value="1"/>
</dbReference>
<name>A0ABY7YTH2_9HYPH</name>
<dbReference type="SUPFAM" id="SSF50800">
    <property type="entry name" value="PK beta-barrel domain-like"/>
    <property type="match status" value="1"/>
</dbReference>
<evidence type="ECO:0000259" key="1">
    <source>
        <dbReference type="PROSITE" id="PS51340"/>
    </source>
</evidence>
<evidence type="ECO:0000313" key="2">
    <source>
        <dbReference type="EMBL" id="WDR04604.1"/>
    </source>
</evidence>
<dbReference type="Proteomes" id="UP001222118">
    <property type="component" value="Chromosome"/>
</dbReference>
<dbReference type="EMBL" id="CP118247">
    <property type="protein sequence ID" value="WDR04604.1"/>
    <property type="molecule type" value="Genomic_DNA"/>
</dbReference>
<accession>A0ABY7YTH2</accession>
<feature type="domain" description="MOSC" evidence="1">
    <location>
        <begin position="27"/>
        <end position="161"/>
    </location>
</feature>
<organism evidence="2 3">
    <name type="scientific">Devosia rhodophyticola</name>
    <dbReference type="NCBI Taxonomy" id="3026423"/>
    <lineage>
        <taxon>Bacteria</taxon>
        <taxon>Pseudomonadati</taxon>
        <taxon>Pseudomonadota</taxon>
        <taxon>Alphaproteobacteria</taxon>
        <taxon>Hyphomicrobiales</taxon>
        <taxon>Devosiaceae</taxon>
        <taxon>Devosia</taxon>
    </lineage>
</organism>
<dbReference type="Pfam" id="PF03473">
    <property type="entry name" value="MOSC"/>
    <property type="match status" value="1"/>
</dbReference>
<dbReference type="InterPro" id="IPR005302">
    <property type="entry name" value="MoCF_Sase_C"/>
</dbReference>
<dbReference type="InterPro" id="IPR011037">
    <property type="entry name" value="Pyrv_Knase-like_insert_dom_sf"/>
</dbReference>
<sequence>MPNLVSVNIGVPEKIDAKAGLTGIFKRPQSGSVQIGAEAVIGDAVLDRRHHGGVDQAVYVYLNTDYDWWTQELNAPISPGTFGENLTISEIIGDNLAIGDRFIIGDVVLEITCHRTPCRTLAARMGDAGFIKRFLAAGRSGAYCRVMTTGAVTAGDKVEHKPFAGPRVTVAELMAHEGTRELDADYMARVLATPVHYKMRQDFEKRLAKAE</sequence>
<dbReference type="Gene3D" id="2.40.33.20">
    <property type="entry name" value="PK beta-barrel domain-like"/>
    <property type="match status" value="1"/>
</dbReference>
<proteinExistence type="predicted"/>
<dbReference type="RefSeq" id="WP_282210125.1">
    <property type="nucleotide sequence ID" value="NZ_CP118247.1"/>
</dbReference>
<reference evidence="2 3" key="1">
    <citation type="submission" date="2023-02" db="EMBL/GenBank/DDBJ databases">
        <title>Devosia chondri sp. nov., isolated from the phycosphere of marine algae.</title>
        <authorList>
            <person name="Kim J.M."/>
            <person name="Lee J.K."/>
            <person name="Choi B.J."/>
            <person name="Bayburt H."/>
            <person name="Jeon C.O."/>
        </authorList>
    </citation>
    <scope>NUCLEOTIDE SEQUENCE [LARGE SCALE GENOMIC DNA]</scope>
    <source>
        <strain evidence="2 3">G2-5</strain>
    </source>
</reference>
<gene>
    <name evidence="2" type="ORF">PSQ90_09705</name>
</gene>
<dbReference type="PANTHER" id="PTHR30212:SF2">
    <property type="entry name" value="PROTEIN YIIM"/>
    <property type="match status" value="1"/>
</dbReference>